<proteinExistence type="predicted"/>
<sequence length="139" mass="15170">MNDANQTAAYRLTITVDGADLPIDEDGRHALLEDLRTAIRNRLGERHGVETDQDDITVATGYRYAQVPADCPLCSERLDLLSVHLDEENGAYAHASCSSEDCDWSGDAVYRIVDLEGSETDAIESSVLTGDIAPTYSSY</sequence>
<dbReference type="EMBL" id="JBHSXI010000021">
    <property type="protein sequence ID" value="MFC6890301.1"/>
    <property type="molecule type" value="Genomic_DNA"/>
</dbReference>
<keyword evidence="2" id="KW-1185">Reference proteome</keyword>
<dbReference type="Proteomes" id="UP001596333">
    <property type="component" value="Unassembled WGS sequence"/>
</dbReference>
<dbReference type="AlphaFoldDB" id="A0ABD5UPU3"/>
<comment type="caution">
    <text evidence="1">The sequence shown here is derived from an EMBL/GenBank/DDBJ whole genome shotgun (WGS) entry which is preliminary data.</text>
</comment>
<accession>A0ABD5UPU3</accession>
<protein>
    <submittedName>
        <fullName evidence="1">Uncharacterized protein</fullName>
    </submittedName>
</protein>
<evidence type="ECO:0000313" key="2">
    <source>
        <dbReference type="Proteomes" id="UP001596333"/>
    </source>
</evidence>
<organism evidence="1 2">
    <name type="scientific">Halorubrum trueperi</name>
    <dbReference type="NCBI Taxonomy" id="2004704"/>
    <lineage>
        <taxon>Archaea</taxon>
        <taxon>Methanobacteriati</taxon>
        <taxon>Methanobacteriota</taxon>
        <taxon>Stenosarchaea group</taxon>
        <taxon>Halobacteria</taxon>
        <taxon>Halobacteriales</taxon>
        <taxon>Haloferacaceae</taxon>
        <taxon>Halorubrum</taxon>
    </lineage>
</organism>
<evidence type="ECO:0000313" key="1">
    <source>
        <dbReference type="EMBL" id="MFC6890301.1"/>
    </source>
</evidence>
<reference evidence="1 2" key="1">
    <citation type="journal article" date="2019" name="Int. J. Syst. Evol. Microbiol.">
        <title>The Global Catalogue of Microorganisms (GCM) 10K type strain sequencing project: providing services to taxonomists for standard genome sequencing and annotation.</title>
        <authorList>
            <consortium name="The Broad Institute Genomics Platform"/>
            <consortium name="The Broad Institute Genome Sequencing Center for Infectious Disease"/>
            <person name="Wu L."/>
            <person name="Ma J."/>
        </authorList>
    </citation>
    <scope>NUCLEOTIDE SEQUENCE [LARGE SCALE GENOMIC DNA]</scope>
    <source>
        <strain evidence="1 2">Y73</strain>
    </source>
</reference>
<dbReference type="RefSeq" id="WP_379770060.1">
    <property type="nucleotide sequence ID" value="NZ_JBHSXI010000021.1"/>
</dbReference>
<name>A0ABD5UPU3_9EURY</name>
<gene>
    <name evidence="1" type="ORF">ACFQEY_14985</name>
</gene>